<gene>
    <name evidence="2" type="ORF">ACFPIE_15720</name>
</gene>
<dbReference type="Proteomes" id="UP001596152">
    <property type="component" value="Unassembled WGS sequence"/>
</dbReference>
<dbReference type="EMBL" id="JBHSLF010000047">
    <property type="protein sequence ID" value="MFC5345363.1"/>
    <property type="molecule type" value="Genomic_DNA"/>
</dbReference>
<sequence>MPGGRRGRPWQEGFALKVVVSEEAKADLRRLGQFLVEKSPRAALRAVSTIEAALISLQYLPARSPMRLEDQRELMIPFNSSGYVVRYRVDADVVVIARIFHMREER</sequence>
<evidence type="ECO:0000313" key="3">
    <source>
        <dbReference type="Proteomes" id="UP001596152"/>
    </source>
</evidence>
<keyword evidence="1" id="KW-1277">Toxin-antitoxin system</keyword>
<name>A0ABW0FWB6_9CAUL</name>
<dbReference type="Pfam" id="PF05016">
    <property type="entry name" value="ParE_toxin"/>
    <property type="match status" value="1"/>
</dbReference>
<evidence type="ECO:0000256" key="1">
    <source>
        <dbReference type="ARBA" id="ARBA00022649"/>
    </source>
</evidence>
<organism evidence="2 3">
    <name type="scientific">Brevundimonas staleyi</name>
    <dbReference type="NCBI Taxonomy" id="74326"/>
    <lineage>
        <taxon>Bacteria</taxon>
        <taxon>Pseudomonadati</taxon>
        <taxon>Pseudomonadota</taxon>
        <taxon>Alphaproteobacteria</taxon>
        <taxon>Caulobacterales</taxon>
        <taxon>Caulobacteraceae</taxon>
        <taxon>Brevundimonas</taxon>
    </lineage>
</organism>
<accession>A0ABW0FWB6</accession>
<evidence type="ECO:0000313" key="2">
    <source>
        <dbReference type="EMBL" id="MFC5345363.1"/>
    </source>
</evidence>
<proteinExistence type="predicted"/>
<protein>
    <submittedName>
        <fullName evidence="2">Type II toxin-antitoxin system RelE/ParE family toxin</fullName>
    </submittedName>
</protein>
<reference evidence="3" key="1">
    <citation type="journal article" date="2019" name="Int. J. Syst. Evol. Microbiol.">
        <title>The Global Catalogue of Microorganisms (GCM) 10K type strain sequencing project: providing services to taxonomists for standard genome sequencing and annotation.</title>
        <authorList>
            <consortium name="The Broad Institute Genomics Platform"/>
            <consortium name="The Broad Institute Genome Sequencing Center for Infectious Disease"/>
            <person name="Wu L."/>
            <person name="Ma J."/>
        </authorList>
    </citation>
    <scope>NUCLEOTIDE SEQUENCE [LARGE SCALE GENOMIC DNA]</scope>
    <source>
        <strain evidence="3">JCM 12125</strain>
    </source>
</reference>
<dbReference type="Gene3D" id="3.30.2310.20">
    <property type="entry name" value="RelE-like"/>
    <property type="match status" value="1"/>
</dbReference>
<comment type="caution">
    <text evidence="2">The sequence shown here is derived from an EMBL/GenBank/DDBJ whole genome shotgun (WGS) entry which is preliminary data.</text>
</comment>
<dbReference type="InterPro" id="IPR007712">
    <property type="entry name" value="RelE/ParE_toxin"/>
</dbReference>
<dbReference type="InterPro" id="IPR035093">
    <property type="entry name" value="RelE/ParE_toxin_dom_sf"/>
</dbReference>
<keyword evidence="3" id="KW-1185">Reference proteome</keyword>
<dbReference type="RefSeq" id="WP_376867097.1">
    <property type="nucleotide sequence ID" value="NZ_JBHSLF010000047.1"/>
</dbReference>